<dbReference type="InterPro" id="IPR038056">
    <property type="entry name" value="YjbR-like_sf"/>
</dbReference>
<dbReference type="InterPro" id="IPR058532">
    <property type="entry name" value="YjbR/MT2646/Rv2570-like"/>
</dbReference>
<comment type="caution">
    <text evidence="1">The sequence shown here is derived from an EMBL/GenBank/DDBJ whole genome shotgun (WGS) entry which is preliminary data.</text>
</comment>
<sequence length="115" mass="12348">MTPEDLRRVALTLAGAEESSHMGSADFRVGGHIFATLAHEKQGYGNLMLAPEQQALFLADRPDLFLPIAGGWGRMGATHIRLAAATEDELLGALATAYNLRLAKNAKAKPKAKKH</sequence>
<reference evidence="2" key="2">
    <citation type="submission" date="2019-02" db="EMBL/GenBank/DDBJ databases">
        <title>Granulicella sibirica sp. nov., a psychrotolerant acidobacterium isolated from an organic soil layer in forested tundra, West Siberia.</title>
        <authorList>
            <person name="Oshkin I.Y."/>
            <person name="Kulichevskaya I.S."/>
            <person name="Rijpstra W.I.C."/>
            <person name="Sinninghe Damste J.S."/>
            <person name="Rakitin A.L."/>
            <person name="Ravin N.V."/>
            <person name="Dedysh S.N."/>
        </authorList>
    </citation>
    <scope>NUCLEOTIDE SEQUENCE [LARGE SCALE GENOMIC DNA]</scope>
    <source>
        <strain evidence="2">AF10</strain>
    </source>
</reference>
<accession>A0A4Q0SXR6</accession>
<proteinExistence type="predicted"/>
<dbReference type="EMBL" id="RDSM01000003">
    <property type="protein sequence ID" value="RXH55182.1"/>
    <property type="molecule type" value="Genomic_DNA"/>
</dbReference>
<gene>
    <name evidence="1" type="ORF">GRAN_4286</name>
</gene>
<organism evidence="1 2">
    <name type="scientific">Granulicella sibirica</name>
    <dbReference type="NCBI Taxonomy" id="2479048"/>
    <lineage>
        <taxon>Bacteria</taxon>
        <taxon>Pseudomonadati</taxon>
        <taxon>Acidobacteriota</taxon>
        <taxon>Terriglobia</taxon>
        <taxon>Terriglobales</taxon>
        <taxon>Acidobacteriaceae</taxon>
        <taxon>Granulicella</taxon>
    </lineage>
</organism>
<reference evidence="1 2" key="1">
    <citation type="submission" date="2018-11" db="EMBL/GenBank/DDBJ databases">
        <authorList>
            <person name="Mardanov A.V."/>
            <person name="Ravin N.V."/>
            <person name="Dedysh S.N."/>
        </authorList>
    </citation>
    <scope>NUCLEOTIDE SEQUENCE [LARGE SCALE GENOMIC DNA]</scope>
    <source>
        <strain evidence="1 2">AF10</strain>
    </source>
</reference>
<dbReference type="Gene3D" id="3.90.1150.30">
    <property type="match status" value="1"/>
</dbReference>
<dbReference type="RefSeq" id="WP_128914840.1">
    <property type="nucleotide sequence ID" value="NZ_RDSM01000003.1"/>
</dbReference>
<dbReference type="SUPFAM" id="SSF142906">
    <property type="entry name" value="YjbR-like"/>
    <property type="match status" value="1"/>
</dbReference>
<dbReference type="Pfam" id="PF04237">
    <property type="entry name" value="YjbR"/>
    <property type="match status" value="1"/>
</dbReference>
<evidence type="ECO:0008006" key="3">
    <source>
        <dbReference type="Google" id="ProtNLM"/>
    </source>
</evidence>
<dbReference type="Proteomes" id="UP000289437">
    <property type="component" value="Unassembled WGS sequence"/>
</dbReference>
<name>A0A4Q0SXR6_9BACT</name>
<evidence type="ECO:0000313" key="2">
    <source>
        <dbReference type="Proteomes" id="UP000289437"/>
    </source>
</evidence>
<protein>
    <recommendedName>
        <fullName evidence="3">TfoX N-terminal domain-containing protein</fullName>
    </recommendedName>
</protein>
<evidence type="ECO:0000313" key="1">
    <source>
        <dbReference type="EMBL" id="RXH55182.1"/>
    </source>
</evidence>
<keyword evidence="2" id="KW-1185">Reference proteome</keyword>
<dbReference type="AlphaFoldDB" id="A0A4Q0SXR6"/>
<dbReference type="OrthoDB" id="277063at2"/>